<proteinExistence type="predicted"/>
<organism evidence="2 3">
    <name type="scientific">Aspergillus bertholletiae</name>
    <dbReference type="NCBI Taxonomy" id="1226010"/>
    <lineage>
        <taxon>Eukaryota</taxon>
        <taxon>Fungi</taxon>
        <taxon>Dikarya</taxon>
        <taxon>Ascomycota</taxon>
        <taxon>Pezizomycotina</taxon>
        <taxon>Eurotiomycetes</taxon>
        <taxon>Eurotiomycetidae</taxon>
        <taxon>Eurotiales</taxon>
        <taxon>Aspergillaceae</taxon>
        <taxon>Aspergillus</taxon>
        <taxon>Aspergillus subgen. Circumdati</taxon>
    </lineage>
</organism>
<evidence type="ECO:0000313" key="3">
    <source>
        <dbReference type="Proteomes" id="UP000326198"/>
    </source>
</evidence>
<dbReference type="Proteomes" id="UP000326198">
    <property type="component" value="Unassembled WGS sequence"/>
</dbReference>
<keyword evidence="1" id="KW-0732">Signal</keyword>
<evidence type="ECO:0000256" key="1">
    <source>
        <dbReference type="SAM" id="SignalP"/>
    </source>
</evidence>
<feature type="signal peptide" evidence="1">
    <location>
        <begin position="1"/>
        <end position="18"/>
    </location>
</feature>
<gene>
    <name evidence="2" type="ORF">BDV26DRAFT_253709</name>
</gene>
<reference evidence="2 3" key="1">
    <citation type="submission" date="2019-04" db="EMBL/GenBank/DDBJ databases">
        <title>Friends and foes A comparative genomics studyof 23 Aspergillus species from section Flavi.</title>
        <authorList>
            <consortium name="DOE Joint Genome Institute"/>
            <person name="Kjaerbolling I."/>
            <person name="Vesth T."/>
            <person name="Frisvad J.C."/>
            <person name="Nybo J.L."/>
            <person name="Theobald S."/>
            <person name="Kildgaard S."/>
            <person name="Isbrandt T."/>
            <person name="Kuo A."/>
            <person name="Sato A."/>
            <person name="Lyhne E.K."/>
            <person name="Kogle M.E."/>
            <person name="Wiebenga A."/>
            <person name="Kun R.S."/>
            <person name="Lubbers R.J."/>
            <person name="Makela M.R."/>
            <person name="Barry K."/>
            <person name="Chovatia M."/>
            <person name="Clum A."/>
            <person name="Daum C."/>
            <person name="Haridas S."/>
            <person name="He G."/>
            <person name="LaButti K."/>
            <person name="Lipzen A."/>
            <person name="Mondo S."/>
            <person name="Riley R."/>
            <person name="Salamov A."/>
            <person name="Simmons B.A."/>
            <person name="Magnuson J.K."/>
            <person name="Henrissat B."/>
            <person name="Mortensen U.H."/>
            <person name="Larsen T.O."/>
            <person name="Devries R.P."/>
            <person name="Grigoriev I.V."/>
            <person name="Machida M."/>
            <person name="Baker S.E."/>
            <person name="Andersen M.R."/>
        </authorList>
    </citation>
    <scope>NUCLEOTIDE SEQUENCE [LARGE SCALE GENOMIC DNA]</scope>
    <source>
        <strain evidence="2 3">IBT 29228</strain>
    </source>
</reference>
<accession>A0A5N7BKH6</accession>
<keyword evidence="3" id="KW-1185">Reference proteome</keyword>
<dbReference type="AlphaFoldDB" id="A0A5N7BKH6"/>
<name>A0A5N7BKH6_9EURO</name>
<sequence>MALSYCGSPLFLFSLSLSLFSFTPVDVNFLPLNSWYRRRSSVIVPIECGKSNGQP</sequence>
<dbReference type="EMBL" id="ML736163">
    <property type="protein sequence ID" value="KAE8382285.1"/>
    <property type="molecule type" value="Genomic_DNA"/>
</dbReference>
<evidence type="ECO:0000313" key="2">
    <source>
        <dbReference type="EMBL" id="KAE8382285.1"/>
    </source>
</evidence>
<protein>
    <submittedName>
        <fullName evidence="2">Uncharacterized protein</fullName>
    </submittedName>
</protein>
<feature type="chain" id="PRO_5024832544" evidence="1">
    <location>
        <begin position="19"/>
        <end position="55"/>
    </location>
</feature>